<feature type="transmembrane region" description="Helical" evidence="8">
    <location>
        <begin position="253"/>
        <end position="278"/>
    </location>
</feature>
<feature type="transmembrane region" description="Helical" evidence="8">
    <location>
        <begin position="361"/>
        <end position="380"/>
    </location>
</feature>
<evidence type="ECO:0000259" key="9">
    <source>
        <dbReference type="Pfam" id="PF13231"/>
    </source>
</evidence>
<comment type="subcellular location">
    <subcellularLocation>
        <location evidence="1">Cell membrane</location>
        <topology evidence="1">Multi-pass membrane protein</topology>
    </subcellularLocation>
</comment>
<keyword evidence="5 8" id="KW-0812">Transmembrane</keyword>
<evidence type="ECO:0000256" key="8">
    <source>
        <dbReference type="SAM" id="Phobius"/>
    </source>
</evidence>
<keyword evidence="11" id="KW-1185">Reference proteome</keyword>
<feature type="transmembrane region" description="Helical" evidence="8">
    <location>
        <begin position="113"/>
        <end position="132"/>
    </location>
</feature>
<keyword evidence="6 8" id="KW-1133">Transmembrane helix</keyword>
<dbReference type="GO" id="GO:0016763">
    <property type="term" value="F:pentosyltransferase activity"/>
    <property type="evidence" value="ECO:0007669"/>
    <property type="project" value="TreeGrafter"/>
</dbReference>
<dbReference type="PANTHER" id="PTHR33908:SF11">
    <property type="entry name" value="MEMBRANE PROTEIN"/>
    <property type="match status" value="1"/>
</dbReference>
<evidence type="ECO:0000256" key="2">
    <source>
        <dbReference type="ARBA" id="ARBA00022475"/>
    </source>
</evidence>
<dbReference type="Pfam" id="PF13231">
    <property type="entry name" value="PMT_2"/>
    <property type="match status" value="1"/>
</dbReference>
<dbReference type="GO" id="GO:0005886">
    <property type="term" value="C:plasma membrane"/>
    <property type="evidence" value="ECO:0007669"/>
    <property type="project" value="UniProtKB-SubCell"/>
</dbReference>
<sequence>MSKGLHKKFPLLALLGILLLAAALRFYGLGFQSLWNDELNTWGLSTFGEGVSGVLYHFNREGIGVHPPAYYLLIHFTVQLLGESEWALRLPSALAGFLSVLATYLLGRRLYSWREGLIAALLVAVLWTPVYYSQEARMYSLLLLFATLATYFWVSVARSLDREERPRLLAVSGYVVAAAVAAYLHYFGFYLVALQGLWTMMVYARRPGTLAYTLVVYGLIVLAYSPWLPALFNRTGQGSGTIEHIARPGLDTFVDYAVFVFSRSPVFAVVALALYLFLPYKKLYPLYKDEGLSGTRRALRTPGLMLVLWLTVPFAGAYVVSLIWTPILEPRYLIVSLPAAYLLVARAVTQLPVRPMVQATAVALGSVLLLAQLVFLMDYYTEPSKEQIREGVEFVAENERPSTLLAYCAGVRVAFFNYYLVQEGADERFGVRACTSASELERAIGRGNSRYVGFVASREPEAAVTRYLRNELELVREANLVGADAYLFEVPEAAHS</sequence>
<proteinExistence type="predicted"/>
<keyword evidence="2" id="KW-1003">Cell membrane</keyword>
<evidence type="ECO:0000256" key="5">
    <source>
        <dbReference type="ARBA" id="ARBA00022692"/>
    </source>
</evidence>
<dbReference type="InterPro" id="IPR038731">
    <property type="entry name" value="RgtA/B/C-like"/>
</dbReference>
<evidence type="ECO:0000256" key="3">
    <source>
        <dbReference type="ARBA" id="ARBA00022676"/>
    </source>
</evidence>
<dbReference type="EMBL" id="CP045121">
    <property type="protein sequence ID" value="QIN77679.1"/>
    <property type="molecule type" value="Genomic_DNA"/>
</dbReference>
<feature type="transmembrane region" description="Helical" evidence="8">
    <location>
        <begin position="209"/>
        <end position="232"/>
    </location>
</feature>
<reference evidence="10 11" key="1">
    <citation type="submission" date="2019-10" db="EMBL/GenBank/DDBJ databases">
        <title>Rubrobacter sp nov SCSIO 52915 isolated from a deep-sea sediment in the South China Sea.</title>
        <authorList>
            <person name="Chen R.W."/>
        </authorList>
    </citation>
    <scope>NUCLEOTIDE SEQUENCE [LARGE SCALE GENOMIC DNA]</scope>
    <source>
        <strain evidence="10 11">SCSIO 52915</strain>
    </source>
</reference>
<gene>
    <name evidence="10" type="ORF">GBA65_03195</name>
</gene>
<dbReference type="RefSeq" id="WP_166395357.1">
    <property type="nucleotide sequence ID" value="NZ_CP045121.1"/>
</dbReference>
<feature type="transmembrane region" description="Helical" evidence="8">
    <location>
        <begin position="298"/>
        <end position="320"/>
    </location>
</feature>
<evidence type="ECO:0000313" key="11">
    <source>
        <dbReference type="Proteomes" id="UP000502706"/>
    </source>
</evidence>
<dbReference type="Proteomes" id="UP000502706">
    <property type="component" value="Chromosome"/>
</dbReference>
<evidence type="ECO:0000256" key="7">
    <source>
        <dbReference type="ARBA" id="ARBA00023136"/>
    </source>
</evidence>
<protein>
    <recommendedName>
        <fullName evidence="9">Glycosyltransferase RgtA/B/C/D-like domain-containing protein</fullName>
    </recommendedName>
</protein>
<dbReference type="KEGG" id="rmar:GBA65_03195"/>
<keyword evidence="3" id="KW-0328">Glycosyltransferase</keyword>
<feature type="transmembrane region" description="Helical" evidence="8">
    <location>
        <begin position="168"/>
        <end position="189"/>
    </location>
</feature>
<feature type="domain" description="Glycosyltransferase RgtA/B/C/D-like" evidence="9">
    <location>
        <begin position="66"/>
        <end position="228"/>
    </location>
</feature>
<dbReference type="AlphaFoldDB" id="A0A6G8PT59"/>
<evidence type="ECO:0000256" key="6">
    <source>
        <dbReference type="ARBA" id="ARBA00022989"/>
    </source>
</evidence>
<dbReference type="GO" id="GO:0009103">
    <property type="term" value="P:lipopolysaccharide biosynthetic process"/>
    <property type="evidence" value="ECO:0007669"/>
    <property type="project" value="UniProtKB-ARBA"/>
</dbReference>
<dbReference type="InterPro" id="IPR050297">
    <property type="entry name" value="LipidA_mod_glycosyltrf_83"/>
</dbReference>
<keyword evidence="7 8" id="KW-0472">Membrane</keyword>
<accession>A0A6G8PT59</accession>
<evidence type="ECO:0000313" key="10">
    <source>
        <dbReference type="EMBL" id="QIN77679.1"/>
    </source>
</evidence>
<organism evidence="10 11">
    <name type="scientific">Rubrobacter marinus</name>
    <dbReference type="NCBI Taxonomy" id="2653852"/>
    <lineage>
        <taxon>Bacteria</taxon>
        <taxon>Bacillati</taxon>
        <taxon>Actinomycetota</taxon>
        <taxon>Rubrobacteria</taxon>
        <taxon>Rubrobacterales</taxon>
        <taxon>Rubrobacteraceae</taxon>
        <taxon>Rubrobacter</taxon>
    </lineage>
</organism>
<feature type="transmembrane region" description="Helical" evidence="8">
    <location>
        <begin position="138"/>
        <end position="156"/>
    </location>
</feature>
<dbReference type="PANTHER" id="PTHR33908">
    <property type="entry name" value="MANNOSYLTRANSFERASE YKCB-RELATED"/>
    <property type="match status" value="1"/>
</dbReference>
<evidence type="ECO:0000256" key="1">
    <source>
        <dbReference type="ARBA" id="ARBA00004651"/>
    </source>
</evidence>
<name>A0A6G8PT59_9ACTN</name>
<evidence type="ECO:0000256" key="4">
    <source>
        <dbReference type="ARBA" id="ARBA00022679"/>
    </source>
</evidence>
<keyword evidence="4" id="KW-0808">Transferase</keyword>